<organism evidence="7 8">
    <name type="scientific">Vineibacter terrae</name>
    <dbReference type="NCBI Taxonomy" id="2586908"/>
    <lineage>
        <taxon>Bacteria</taxon>
        <taxon>Pseudomonadati</taxon>
        <taxon>Pseudomonadota</taxon>
        <taxon>Alphaproteobacteria</taxon>
        <taxon>Hyphomicrobiales</taxon>
        <taxon>Vineibacter</taxon>
    </lineage>
</organism>
<dbReference type="PROSITE" id="PS51192">
    <property type="entry name" value="HELICASE_ATP_BIND_1"/>
    <property type="match status" value="1"/>
</dbReference>
<comment type="caution">
    <text evidence="7">The sequence shown here is derived from an EMBL/GenBank/DDBJ whole genome shotgun (WGS) entry which is preliminary data.</text>
</comment>
<dbReference type="EMBL" id="VDUZ01000039">
    <property type="protein sequence ID" value="TXL71774.1"/>
    <property type="molecule type" value="Genomic_DNA"/>
</dbReference>
<dbReference type="AlphaFoldDB" id="A0A5C8PDU9"/>
<dbReference type="SMART" id="SM00490">
    <property type="entry name" value="HELICc"/>
    <property type="match status" value="1"/>
</dbReference>
<proteinExistence type="predicted"/>
<dbReference type="GO" id="GO:0016787">
    <property type="term" value="F:hydrolase activity"/>
    <property type="evidence" value="ECO:0007669"/>
    <property type="project" value="UniProtKB-KW"/>
</dbReference>
<evidence type="ECO:0000313" key="8">
    <source>
        <dbReference type="Proteomes" id="UP000321638"/>
    </source>
</evidence>
<protein>
    <submittedName>
        <fullName evidence="7">DEAD/DEAH box helicase</fullName>
    </submittedName>
</protein>
<keyword evidence="3 7" id="KW-0347">Helicase</keyword>
<dbReference type="SUPFAM" id="SSF52540">
    <property type="entry name" value="P-loop containing nucleoside triphosphate hydrolases"/>
    <property type="match status" value="2"/>
</dbReference>
<keyword evidence="2" id="KW-0378">Hydrolase</keyword>
<evidence type="ECO:0000259" key="5">
    <source>
        <dbReference type="PROSITE" id="PS51192"/>
    </source>
</evidence>
<feature type="domain" description="Helicase ATP-binding" evidence="5">
    <location>
        <begin position="115"/>
        <end position="289"/>
    </location>
</feature>
<dbReference type="CDD" id="cd18011">
    <property type="entry name" value="DEXDc_RapA"/>
    <property type="match status" value="1"/>
</dbReference>
<dbReference type="InterPro" id="IPR049730">
    <property type="entry name" value="SNF2/RAD54-like_C"/>
</dbReference>
<dbReference type="InterPro" id="IPR014001">
    <property type="entry name" value="Helicase_ATP-bd"/>
</dbReference>
<dbReference type="Pfam" id="PF00271">
    <property type="entry name" value="Helicase_C"/>
    <property type="match status" value="1"/>
</dbReference>
<keyword evidence="4" id="KW-0067">ATP-binding</keyword>
<reference evidence="7 8" key="1">
    <citation type="submission" date="2019-06" db="EMBL/GenBank/DDBJ databases">
        <title>New taxonomy in bacterial strain CC-CFT640, isolated from vineyard.</title>
        <authorList>
            <person name="Lin S.-Y."/>
            <person name="Tsai C.-F."/>
            <person name="Young C.-C."/>
        </authorList>
    </citation>
    <scope>NUCLEOTIDE SEQUENCE [LARGE SCALE GENOMIC DNA]</scope>
    <source>
        <strain evidence="7 8">CC-CFT640</strain>
    </source>
</reference>
<evidence type="ECO:0000313" key="7">
    <source>
        <dbReference type="EMBL" id="TXL71774.1"/>
    </source>
</evidence>
<evidence type="ECO:0000256" key="4">
    <source>
        <dbReference type="ARBA" id="ARBA00022840"/>
    </source>
</evidence>
<keyword evidence="8" id="KW-1185">Reference proteome</keyword>
<dbReference type="Gene3D" id="3.40.50.300">
    <property type="entry name" value="P-loop containing nucleotide triphosphate hydrolases"/>
    <property type="match status" value="1"/>
</dbReference>
<dbReference type="Pfam" id="PF00176">
    <property type="entry name" value="SNF2-rel_dom"/>
    <property type="match status" value="1"/>
</dbReference>
<dbReference type="InterPro" id="IPR000330">
    <property type="entry name" value="SNF2_N"/>
</dbReference>
<sequence length="1129" mass="127199">MSVPLEKNMVIEGPLWPEPVRVLSVDHFGTMLQVDAVGTRTRQFYPGIIVTAAQVEALKVLSSAKGMDFSGDAEAFHLAVEAMRIRLAYEYDPHFAVNASTITPLPHQLDAVYRYMLKSPLVRFLLADDPGAGKTIMAGLLLKELRFRGLAERVLIVVPPLVARQWQEELASKFSEEFTIIDNGVLKANVGRNPWTETDRCITSVYWAARDNVLEPLKDADWDLVVVDEAHKMAAYQQGVRSQKTRKTRLYRLGEELSVRTKHLLLLTATPHKGDPENFRLLLELLDKDLFADRQILEEAMRSSDNPIILRRLKEEMRRFDGSPLFPQRTVKTVTFALSRAERELYDEVTEYVAEHFNKAMQKEKRTVGFAMTILQRRLTSSLAAITASLTRRHDRLQTLLDQVRALVATTAKSVLKSDDNDTVLEDLLGGAEVEDLDDLTEEERWKVEDSLVERLTNAESIEELQAEVLALERLVRRARAALSSGLEAKFIRLTDAILRDGGLAARGEKLLIFTEAKDTLDFLVERVRAQGFTVAVIDGSLSMEQRRRQQELFRGQAQVMVATEAGGESINLQFCNQMVNYDIPWNPNRLEQRMGRIHRIGQKNEVFIFNLVATDTREGAVLVALLNKMDEMRRGLGSDRVFDLVGDLLDDHEISLSDLIISCITNRRRLQDAVSSIEQAVSPQHQASLIAAREEGLARRFLNLPELRQDAARSESHALIPAHLETFFTRSLERNRGRWERRADGKLRVERVPVNLRREQEVDFRRRFGTVGRSYLSLSFDKKRVGEDGRTELLGPGHALFESVLQAAQASSSDSLTRGAVFFDVDAKGPELLWFFRGVVGDGTGRVLSQRLFAVREFGTPGSAGFEPAHPIRLHDLRPRTDDPPPTPLTDFDVRKHAATRFCLETLVPRFVEDVASGRLKELALKERYLERSFRVVISRHSDHLLGLESKSSAGQDMTLSLGREQRLMDEAKRRQQERLAQIRLEQQLVPRAPEFLGVVTVLPAPANVGAAKANESVLDQVRAYESSRGRVLEDVRREGVGFDAVASDAEGQGVDFLVARAVDGDGKVWLKSTEWTQLQHLNSHAALYVAKDDQLLRLAPKDATTAQVDEATRRVSIHIDGLQRNDG</sequence>
<evidence type="ECO:0000256" key="1">
    <source>
        <dbReference type="ARBA" id="ARBA00022741"/>
    </source>
</evidence>
<dbReference type="Proteomes" id="UP000321638">
    <property type="component" value="Unassembled WGS sequence"/>
</dbReference>
<dbReference type="Gene3D" id="3.40.50.10810">
    <property type="entry name" value="Tandem AAA-ATPase domain"/>
    <property type="match status" value="1"/>
</dbReference>
<dbReference type="OrthoDB" id="9814088at2"/>
<dbReference type="CDD" id="cd18793">
    <property type="entry name" value="SF2_C_SNF"/>
    <property type="match status" value="1"/>
</dbReference>
<gene>
    <name evidence="7" type="ORF">FHP25_28305</name>
</gene>
<dbReference type="GO" id="GO:0005524">
    <property type="term" value="F:ATP binding"/>
    <property type="evidence" value="ECO:0007669"/>
    <property type="project" value="UniProtKB-KW"/>
</dbReference>
<dbReference type="GO" id="GO:0004386">
    <property type="term" value="F:helicase activity"/>
    <property type="evidence" value="ECO:0007669"/>
    <property type="project" value="UniProtKB-KW"/>
</dbReference>
<dbReference type="RefSeq" id="WP_147850357.1">
    <property type="nucleotide sequence ID" value="NZ_VDUZ01000039.1"/>
</dbReference>
<keyword evidence="1" id="KW-0547">Nucleotide-binding</keyword>
<dbReference type="SMART" id="SM00487">
    <property type="entry name" value="DEXDc"/>
    <property type="match status" value="1"/>
</dbReference>
<dbReference type="InterPro" id="IPR027417">
    <property type="entry name" value="P-loop_NTPase"/>
</dbReference>
<feature type="domain" description="Helicase C-terminal" evidence="6">
    <location>
        <begin position="490"/>
        <end position="650"/>
    </location>
</feature>
<evidence type="ECO:0000256" key="2">
    <source>
        <dbReference type="ARBA" id="ARBA00022801"/>
    </source>
</evidence>
<dbReference type="InterPro" id="IPR057342">
    <property type="entry name" value="DEXDc_RapA"/>
</dbReference>
<dbReference type="InterPro" id="IPR001650">
    <property type="entry name" value="Helicase_C-like"/>
</dbReference>
<evidence type="ECO:0000259" key="6">
    <source>
        <dbReference type="PROSITE" id="PS51194"/>
    </source>
</evidence>
<dbReference type="InterPro" id="IPR038718">
    <property type="entry name" value="SNF2-like_sf"/>
</dbReference>
<name>A0A5C8PDU9_9HYPH</name>
<dbReference type="PROSITE" id="PS51194">
    <property type="entry name" value="HELICASE_CTER"/>
    <property type="match status" value="1"/>
</dbReference>
<evidence type="ECO:0000256" key="3">
    <source>
        <dbReference type="ARBA" id="ARBA00022806"/>
    </source>
</evidence>
<accession>A0A5C8PDU9</accession>
<dbReference type="PANTHER" id="PTHR10799">
    <property type="entry name" value="SNF2/RAD54 HELICASE FAMILY"/>
    <property type="match status" value="1"/>
</dbReference>